<dbReference type="EMBL" id="ML977057">
    <property type="protein sequence ID" value="KAF1948488.1"/>
    <property type="molecule type" value="Genomic_DNA"/>
</dbReference>
<dbReference type="EMBL" id="ML977053">
    <property type="protein sequence ID" value="KAF1948596.1"/>
    <property type="molecule type" value="Genomic_DNA"/>
</dbReference>
<evidence type="ECO:0000313" key="3">
    <source>
        <dbReference type="EMBL" id="KAF1948596.1"/>
    </source>
</evidence>
<gene>
    <name evidence="3" type="ORF">CC80DRAFT_300019</name>
    <name evidence="2" type="ORF">CC80DRAFT_315207</name>
</gene>
<evidence type="ECO:0000313" key="4">
    <source>
        <dbReference type="Proteomes" id="UP000800035"/>
    </source>
</evidence>
<dbReference type="Proteomes" id="UP000800035">
    <property type="component" value="Unassembled WGS sequence"/>
</dbReference>
<feature type="region of interest" description="Disordered" evidence="1">
    <location>
        <begin position="16"/>
        <end position="36"/>
    </location>
</feature>
<accession>A0A6A5TCW4</accession>
<protein>
    <submittedName>
        <fullName evidence="3">Uncharacterized protein</fullName>
    </submittedName>
</protein>
<keyword evidence="4" id="KW-1185">Reference proteome</keyword>
<name>A0A6A5TCW4_9PLEO</name>
<proteinExistence type="predicted"/>
<reference evidence="3" key="1">
    <citation type="journal article" date="2020" name="Stud. Mycol.">
        <title>101 Dothideomycetes genomes: a test case for predicting lifestyles and emergence of pathogens.</title>
        <authorList>
            <person name="Haridas S."/>
            <person name="Albert R."/>
            <person name="Binder M."/>
            <person name="Bloem J."/>
            <person name="Labutti K."/>
            <person name="Salamov A."/>
            <person name="Andreopoulos B."/>
            <person name="Baker S."/>
            <person name="Barry K."/>
            <person name="Bills G."/>
            <person name="Bluhm B."/>
            <person name="Cannon C."/>
            <person name="Castanera R."/>
            <person name="Culley D."/>
            <person name="Daum C."/>
            <person name="Ezra D."/>
            <person name="Gonzalez J."/>
            <person name="Henrissat B."/>
            <person name="Kuo A."/>
            <person name="Liang C."/>
            <person name="Lipzen A."/>
            <person name="Lutzoni F."/>
            <person name="Magnuson J."/>
            <person name="Mondo S."/>
            <person name="Nolan M."/>
            <person name="Ohm R."/>
            <person name="Pangilinan J."/>
            <person name="Park H.-J."/>
            <person name="Ramirez L."/>
            <person name="Alfaro M."/>
            <person name="Sun H."/>
            <person name="Tritt A."/>
            <person name="Yoshinaga Y."/>
            <person name="Zwiers L.-H."/>
            <person name="Turgeon B."/>
            <person name="Goodwin S."/>
            <person name="Spatafora J."/>
            <person name="Crous P."/>
            <person name="Grigoriev I."/>
        </authorList>
    </citation>
    <scope>NUCLEOTIDE SEQUENCE</scope>
    <source>
        <strain evidence="3">CBS 675.92</strain>
    </source>
</reference>
<sequence>MYRELRHPSTCTCRAGKQSLASSDEQPKPYPSSLPSVRPLFIKAEKTQVPYHGNMVVDTSKGTVPHSSASLGAYRRCAWDIHCYLFEGAWLAECC</sequence>
<evidence type="ECO:0000256" key="1">
    <source>
        <dbReference type="SAM" id="MobiDB-lite"/>
    </source>
</evidence>
<dbReference type="AlphaFoldDB" id="A0A6A5TCW4"/>
<evidence type="ECO:0000313" key="2">
    <source>
        <dbReference type="EMBL" id="KAF1948488.1"/>
    </source>
</evidence>
<organism evidence="3 4">
    <name type="scientific">Byssothecium circinans</name>
    <dbReference type="NCBI Taxonomy" id="147558"/>
    <lineage>
        <taxon>Eukaryota</taxon>
        <taxon>Fungi</taxon>
        <taxon>Dikarya</taxon>
        <taxon>Ascomycota</taxon>
        <taxon>Pezizomycotina</taxon>
        <taxon>Dothideomycetes</taxon>
        <taxon>Pleosporomycetidae</taxon>
        <taxon>Pleosporales</taxon>
        <taxon>Massarineae</taxon>
        <taxon>Massarinaceae</taxon>
        <taxon>Byssothecium</taxon>
    </lineage>
</organism>